<evidence type="ECO:0000313" key="2">
    <source>
        <dbReference type="EMBL" id="EJK53836.1"/>
    </source>
</evidence>
<evidence type="ECO:0000313" key="3">
    <source>
        <dbReference type="Proteomes" id="UP000266841"/>
    </source>
</evidence>
<dbReference type="Proteomes" id="UP000266841">
    <property type="component" value="Unassembled WGS sequence"/>
</dbReference>
<comment type="caution">
    <text evidence="2">The sequence shown here is derived from an EMBL/GenBank/DDBJ whole genome shotgun (WGS) entry which is preliminary data.</text>
</comment>
<dbReference type="EMBL" id="AGNL01036917">
    <property type="protein sequence ID" value="EJK53836.1"/>
    <property type="molecule type" value="Genomic_DNA"/>
</dbReference>
<sequence>RKWAKWGPRLELAEMIADGARRRRADQRGETTDESHARLDDERIVAAVTDAASRGRIPESHDPDETTRQQAAYLRRYGTYVRTGGGQALRVIRSLCLVWSLQSSNADG</sequence>
<organism evidence="2 3">
    <name type="scientific">Thalassiosira oceanica</name>
    <name type="common">Marine diatom</name>
    <dbReference type="NCBI Taxonomy" id="159749"/>
    <lineage>
        <taxon>Eukaryota</taxon>
        <taxon>Sar</taxon>
        <taxon>Stramenopiles</taxon>
        <taxon>Ochrophyta</taxon>
        <taxon>Bacillariophyta</taxon>
        <taxon>Coscinodiscophyceae</taxon>
        <taxon>Thalassiosirophycidae</taxon>
        <taxon>Thalassiosirales</taxon>
        <taxon>Thalassiosiraceae</taxon>
        <taxon>Thalassiosira</taxon>
    </lineage>
</organism>
<proteinExistence type="predicted"/>
<evidence type="ECO:0000256" key="1">
    <source>
        <dbReference type="SAM" id="MobiDB-lite"/>
    </source>
</evidence>
<feature type="non-terminal residue" evidence="2">
    <location>
        <position position="1"/>
    </location>
</feature>
<feature type="compositionally biased region" description="Basic and acidic residues" evidence="1">
    <location>
        <begin position="26"/>
        <end position="37"/>
    </location>
</feature>
<keyword evidence="3" id="KW-1185">Reference proteome</keyword>
<gene>
    <name evidence="2" type="ORF">THAOC_26647</name>
</gene>
<feature type="region of interest" description="Disordered" evidence="1">
    <location>
        <begin position="18"/>
        <end position="37"/>
    </location>
</feature>
<name>K0RYA6_THAOC</name>
<accession>K0RYA6</accession>
<dbReference type="AlphaFoldDB" id="K0RYA6"/>
<protein>
    <submittedName>
        <fullName evidence="2">Uncharacterized protein</fullName>
    </submittedName>
</protein>
<reference evidence="2 3" key="1">
    <citation type="journal article" date="2012" name="Genome Biol.">
        <title>Genome and low-iron response of an oceanic diatom adapted to chronic iron limitation.</title>
        <authorList>
            <person name="Lommer M."/>
            <person name="Specht M."/>
            <person name="Roy A.S."/>
            <person name="Kraemer L."/>
            <person name="Andreson R."/>
            <person name="Gutowska M.A."/>
            <person name="Wolf J."/>
            <person name="Bergner S.V."/>
            <person name="Schilhabel M.B."/>
            <person name="Klostermeier U.C."/>
            <person name="Beiko R.G."/>
            <person name="Rosenstiel P."/>
            <person name="Hippler M."/>
            <person name="Laroche J."/>
        </authorList>
    </citation>
    <scope>NUCLEOTIDE SEQUENCE [LARGE SCALE GENOMIC DNA]</scope>
    <source>
        <strain evidence="2 3">CCMP1005</strain>
    </source>
</reference>